<name>A0ABN6N574_9BACT</name>
<feature type="signal peptide" evidence="1">
    <location>
        <begin position="1"/>
        <end position="23"/>
    </location>
</feature>
<evidence type="ECO:0008006" key="4">
    <source>
        <dbReference type="Google" id="ProtNLM"/>
    </source>
</evidence>
<dbReference type="Proteomes" id="UP001162734">
    <property type="component" value="Chromosome"/>
</dbReference>
<keyword evidence="1" id="KW-0732">Signal</keyword>
<gene>
    <name evidence="2" type="ORF">AMPC_14040</name>
</gene>
<dbReference type="RefSeq" id="WP_248345474.1">
    <property type="nucleotide sequence ID" value="NZ_AP025592.1"/>
</dbReference>
<evidence type="ECO:0000313" key="2">
    <source>
        <dbReference type="EMBL" id="BDG08291.1"/>
    </source>
</evidence>
<accession>A0ABN6N574</accession>
<feature type="chain" id="PRO_5047120173" description="Lipoprotein" evidence="1">
    <location>
        <begin position="24"/>
        <end position="309"/>
    </location>
</feature>
<evidence type="ECO:0000313" key="3">
    <source>
        <dbReference type="Proteomes" id="UP001162734"/>
    </source>
</evidence>
<reference evidence="3" key="1">
    <citation type="journal article" date="2022" name="Int. J. Syst. Evol. Microbiol.">
        <title>Anaeromyxobacter oryzae sp. nov., Anaeromyxobacter diazotrophicus sp. nov. and Anaeromyxobacter paludicola sp. nov., isolated from paddy soils.</title>
        <authorList>
            <person name="Itoh H."/>
            <person name="Xu Z."/>
            <person name="Mise K."/>
            <person name="Masuda Y."/>
            <person name="Ushijima N."/>
            <person name="Hayakawa C."/>
            <person name="Shiratori Y."/>
            <person name="Senoo K."/>
        </authorList>
    </citation>
    <scope>NUCLEOTIDE SEQUENCE [LARGE SCALE GENOMIC DNA]</scope>
    <source>
        <strain evidence="3">Red630</strain>
    </source>
</reference>
<sequence>MSARPTFAMLAVSLAACSGASCASNAARQADGGAAPGAEQVALRFAWPDGFRARVALEHQTLREGDPPTRAVVRHELTTERKGGEIFVRTSGTEGEGDEPELQLNLAIGEALVQVVGRDGAFKRAEGIDRAVELLRRGGADEPSGRTARDSIGRQVREDWEMTVGAWRGRSLAAGRPVTSQQEGALALLPAVTGTMDVELLFHKRVPCEEGQAEARCVELARTVRPAKKSEQEILAQVAAALPGPQGAALKSVSASSEQVLTTEPDTLVPHRLLLRDQVILTLTGPDGAPRVVTERSEDAYRFAPELDL</sequence>
<organism evidence="2 3">
    <name type="scientific">Anaeromyxobacter paludicola</name>
    <dbReference type="NCBI Taxonomy" id="2918171"/>
    <lineage>
        <taxon>Bacteria</taxon>
        <taxon>Pseudomonadati</taxon>
        <taxon>Myxococcota</taxon>
        <taxon>Myxococcia</taxon>
        <taxon>Myxococcales</taxon>
        <taxon>Cystobacterineae</taxon>
        <taxon>Anaeromyxobacteraceae</taxon>
        <taxon>Anaeromyxobacter</taxon>
    </lineage>
</organism>
<protein>
    <recommendedName>
        <fullName evidence="4">Lipoprotein</fullName>
    </recommendedName>
</protein>
<evidence type="ECO:0000256" key="1">
    <source>
        <dbReference type="SAM" id="SignalP"/>
    </source>
</evidence>
<keyword evidence="3" id="KW-1185">Reference proteome</keyword>
<dbReference type="EMBL" id="AP025592">
    <property type="protein sequence ID" value="BDG08291.1"/>
    <property type="molecule type" value="Genomic_DNA"/>
</dbReference>
<dbReference type="PROSITE" id="PS51257">
    <property type="entry name" value="PROKAR_LIPOPROTEIN"/>
    <property type="match status" value="1"/>
</dbReference>
<proteinExistence type="predicted"/>